<sequence>MSEVATPKQILRQIKEKFNNAVTENLNESPSLEKCLLCALEMKRFSVIFLKGSYCVYLHATTTEMLKKTKYKTKKTAELTLKSHKLILCLGNNENVYSYG</sequence>
<proteinExistence type="predicted"/>
<organism evidence="1 2">
    <name type="scientific">Octopus vulgaris</name>
    <name type="common">Common octopus</name>
    <dbReference type="NCBI Taxonomy" id="6645"/>
    <lineage>
        <taxon>Eukaryota</taxon>
        <taxon>Metazoa</taxon>
        <taxon>Spiralia</taxon>
        <taxon>Lophotrochozoa</taxon>
        <taxon>Mollusca</taxon>
        <taxon>Cephalopoda</taxon>
        <taxon>Coleoidea</taxon>
        <taxon>Octopodiformes</taxon>
        <taxon>Octopoda</taxon>
        <taxon>Incirrata</taxon>
        <taxon>Octopodidae</taxon>
        <taxon>Octopus</taxon>
    </lineage>
</organism>
<evidence type="ECO:0000313" key="2">
    <source>
        <dbReference type="Proteomes" id="UP001162480"/>
    </source>
</evidence>
<reference evidence="1" key="1">
    <citation type="submission" date="2023-08" db="EMBL/GenBank/DDBJ databases">
        <authorList>
            <person name="Alioto T."/>
            <person name="Alioto T."/>
            <person name="Gomez Garrido J."/>
        </authorList>
    </citation>
    <scope>NUCLEOTIDE SEQUENCE</scope>
</reference>
<keyword evidence="2" id="KW-1185">Reference proteome</keyword>
<accession>A0AA36FBJ7</accession>
<dbReference type="AlphaFoldDB" id="A0AA36FBJ7"/>
<dbReference type="Proteomes" id="UP001162480">
    <property type="component" value="Chromosome 13"/>
</dbReference>
<protein>
    <submittedName>
        <fullName evidence="1">Uncharacterized protein</fullName>
    </submittedName>
</protein>
<name>A0AA36FBJ7_OCTVU</name>
<evidence type="ECO:0000313" key="1">
    <source>
        <dbReference type="EMBL" id="CAI9731960.1"/>
    </source>
</evidence>
<gene>
    <name evidence="1" type="ORF">OCTVUL_1B013022</name>
</gene>
<dbReference type="EMBL" id="OX597826">
    <property type="protein sequence ID" value="CAI9731960.1"/>
    <property type="molecule type" value="Genomic_DNA"/>
</dbReference>